<organism evidence="2 3">
    <name type="scientific">Eruca vesicaria subsp. sativa</name>
    <name type="common">Garden rocket</name>
    <name type="synonym">Eruca sativa</name>
    <dbReference type="NCBI Taxonomy" id="29727"/>
    <lineage>
        <taxon>Eukaryota</taxon>
        <taxon>Viridiplantae</taxon>
        <taxon>Streptophyta</taxon>
        <taxon>Embryophyta</taxon>
        <taxon>Tracheophyta</taxon>
        <taxon>Spermatophyta</taxon>
        <taxon>Magnoliopsida</taxon>
        <taxon>eudicotyledons</taxon>
        <taxon>Gunneridae</taxon>
        <taxon>Pentapetalae</taxon>
        <taxon>rosids</taxon>
        <taxon>malvids</taxon>
        <taxon>Brassicales</taxon>
        <taxon>Brassicaceae</taxon>
        <taxon>Brassiceae</taxon>
        <taxon>Eruca</taxon>
    </lineage>
</organism>
<name>A0ABC8KHP0_ERUVS</name>
<sequence length="403" mass="45634">MKTTKIKFQIWLGFGCEDEGFTSFRVSVVIFSRSMKFPVLGFSDWIHYGFSVEQRTTAGLKIRQTDLVWDLITKIRVRDRVLVYRILKDLVEYSKDLQNPRFEIWLRNERVSESGQDFKEIVERTRRGLGDTTNKILRDTELKLEKVWILVGIQTVEEKKRNLGYHDGGTDGMRNNPSHGEQGLSYKGAVESQARNPNMESRQGNHHQQAPNGRDLKGKGVARENPGPYRHNGPSNFHGGRNYRHQGEGSSRNVRQSGQAGEFLERREHGSEAEDGMEVVESAAGASAEMVELNKTEGRMEKMKVGDQQPLNSEDLMEEANGMDEDDLIEETNLMHNGKENPAPKRRTIKPGSLTLVGNTKKRFVQSVISPRKKIMSKQAAKAGEKGSFIPKKANPLAKTDHE</sequence>
<feature type="region of interest" description="Disordered" evidence="1">
    <location>
        <begin position="371"/>
        <end position="403"/>
    </location>
</feature>
<keyword evidence="3" id="KW-1185">Reference proteome</keyword>
<feature type="region of interest" description="Disordered" evidence="1">
    <location>
        <begin position="336"/>
        <end position="355"/>
    </location>
</feature>
<protein>
    <submittedName>
        <fullName evidence="2">Uncharacterized protein</fullName>
    </submittedName>
</protein>
<evidence type="ECO:0000313" key="2">
    <source>
        <dbReference type="EMBL" id="CAH8355250.1"/>
    </source>
</evidence>
<evidence type="ECO:0000313" key="3">
    <source>
        <dbReference type="Proteomes" id="UP001642260"/>
    </source>
</evidence>
<dbReference type="EMBL" id="CAKOAT010205710">
    <property type="protein sequence ID" value="CAH8355250.1"/>
    <property type="molecule type" value="Genomic_DNA"/>
</dbReference>
<accession>A0ABC8KHP0</accession>
<gene>
    <name evidence="2" type="ORF">ERUC_LOCUS21005</name>
</gene>
<reference evidence="2 3" key="1">
    <citation type="submission" date="2022-03" db="EMBL/GenBank/DDBJ databases">
        <authorList>
            <person name="Macdonald S."/>
            <person name="Ahmed S."/>
            <person name="Newling K."/>
        </authorList>
    </citation>
    <scope>NUCLEOTIDE SEQUENCE [LARGE SCALE GENOMIC DNA]</scope>
</reference>
<dbReference type="AlphaFoldDB" id="A0ABC8KHP0"/>
<evidence type="ECO:0000256" key="1">
    <source>
        <dbReference type="SAM" id="MobiDB-lite"/>
    </source>
</evidence>
<proteinExistence type="predicted"/>
<feature type="compositionally biased region" description="Polar residues" evidence="1">
    <location>
        <begin position="248"/>
        <end position="259"/>
    </location>
</feature>
<feature type="compositionally biased region" description="Polar residues" evidence="1">
    <location>
        <begin position="193"/>
        <end position="211"/>
    </location>
</feature>
<dbReference type="Proteomes" id="UP001642260">
    <property type="component" value="Unassembled WGS sequence"/>
</dbReference>
<feature type="region of interest" description="Disordered" evidence="1">
    <location>
        <begin position="162"/>
        <end position="262"/>
    </location>
</feature>
<comment type="caution">
    <text evidence="2">The sequence shown here is derived from an EMBL/GenBank/DDBJ whole genome shotgun (WGS) entry which is preliminary data.</text>
</comment>